<dbReference type="STRING" id="874156.GCA_001021555_00155"/>
<sequence length="286" mass="32446">MEQIWQNHKLTVIAVLVAIIAALSTIVIVPETHQAVKIRTGEPVSVINRFDPSQTFGQTGAGLTYRIPVIERIQMVDRRILDLDMENETVLSNDQQRLEVNAYARYRIYNPVLFVERVGSEERLQTQLAQILTSVLRQELGRRTFASLLTAERGNAMTNIRDSLDTQARQYGAQILDVRIKRADLPEGTPLNAAFTRMVSERQEEAETIRAGGRRDAQIIRAEAEAEAAQIYAEAYNQDPQFYDFFRAMQSYRTTFGPAREGEDAGQSSIVMDGDNEYLRQFRGGR</sequence>
<dbReference type="PIRSF" id="PIRSF005651">
    <property type="entry name" value="HflC"/>
    <property type="match status" value="1"/>
</dbReference>
<feature type="domain" description="Band 7" evidence="8">
    <location>
        <begin position="24"/>
        <end position="203"/>
    </location>
</feature>
<dbReference type="EMBL" id="LBHU01000001">
    <property type="protein sequence ID" value="KLI64960.1"/>
    <property type="molecule type" value="Genomic_DNA"/>
</dbReference>
<evidence type="ECO:0000256" key="7">
    <source>
        <dbReference type="SAM" id="Phobius"/>
    </source>
</evidence>
<evidence type="ECO:0000256" key="1">
    <source>
        <dbReference type="ARBA" id="ARBA00004167"/>
    </source>
</evidence>
<dbReference type="Pfam" id="PF01145">
    <property type="entry name" value="Band_7"/>
    <property type="match status" value="1"/>
</dbReference>
<evidence type="ECO:0000256" key="4">
    <source>
        <dbReference type="ARBA" id="ARBA00022989"/>
    </source>
</evidence>
<keyword evidence="9" id="KW-0645">Protease</keyword>
<evidence type="ECO:0000256" key="6">
    <source>
        <dbReference type="PIRNR" id="PIRNR005651"/>
    </source>
</evidence>
<evidence type="ECO:0000313" key="9">
    <source>
        <dbReference type="EMBL" id="KLI64960.1"/>
    </source>
</evidence>
<comment type="similarity">
    <text evidence="2 6">Belongs to the band 7/mec-2 family. HflC subfamily.</text>
</comment>
<dbReference type="InterPro" id="IPR036013">
    <property type="entry name" value="Band_7/SPFH_dom_sf"/>
</dbReference>
<proteinExistence type="inferred from homology"/>
<keyword evidence="4 7" id="KW-1133">Transmembrane helix</keyword>
<dbReference type="InterPro" id="IPR001107">
    <property type="entry name" value="Band_7"/>
</dbReference>
<evidence type="ECO:0000256" key="5">
    <source>
        <dbReference type="ARBA" id="ARBA00023136"/>
    </source>
</evidence>
<feature type="transmembrane region" description="Helical" evidence="7">
    <location>
        <begin position="12"/>
        <end position="29"/>
    </location>
</feature>
<name>A0A0H0XXE8_9SPHN</name>
<dbReference type="RefSeq" id="WP_047092830.1">
    <property type="nucleotide sequence ID" value="NZ_LBHU01000001.1"/>
</dbReference>
<keyword evidence="5 7" id="KW-0472">Membrane</keyword>
<reference evidence="9 10" key="1">
    <citation type="submission" date="2015-04" db="EMBL/GenBank/DDBJ databases">
        <title>The draft genome sequence of Erythrobacter marinus HWDM-33.</title>
        <authorList>
            <person name="Zhuang L."/>
            <person name="Liu Y."/>
            <person name="Shao Z."/>
        </authorList>
    </citation>
    <scope>NUCLEOTIDE SEQUENCE [LARGE SCALE GENOMIC DNA]</scope>
    <source>
        <strain evidence="9 10">HWDM-33</strain>
    </source>
</reference>
<protein>
    <recommendedName>
        <fullName evidence="6">Protein HflC</fullName>
    </recommendedName>
</protein>
<keyword evidence="10" id="KW-1185">Reference proteome</keyword>
<dbReference type="Proteomes" id="UP000053455">
    <property type="component" value="Unassembled WGS sequence"/>
</dbReference>
<comment type="function">
    <text evidence="6">HflC and HflK could regulate a protease.</text>
</comment>
<dbReference type="GO" id="GO:0006508">
    <property type="term" value="P:proteolysis"/>
    <property type="evidence" value="ECO:0007669"/>
    <property type="project" value="UniProtKB-KW"/>
</dbReference>
<dbReference type="SMART" id="SM00244">
    <property type="entry name" value="PHB"/>
    <property type="match status" value="1"/>
</dbReference>
<dbReference type="AlphaFoldDB" id="A0A0H0XXE8"/>
<dbReference type="Gene3D" id="3.30.479.30">
    <property type="entry name" value="Band 7 domain"/>
    <property type="match status" value="1"/>
</dbReference>
<keyword evidence="3 7" id="KW-0812">Transmembrane</keyword>
<comment type="subcellular location">
    <subcellularLocation>
        <location evidence="1">Membrane</location>
        <topology evidence="1">Single-pass membrane protein</topology>
    </subcellularLocation>
</comment>
<dbReference type="PANTHER" id="PTHR42911:SF1">
    <property type="entry name" value="MODULATOR OF FTSH PROTEASE HFLC"/>
    <property type="match status" value="1"/>
</dbReference>
<keyword evidence="9" id="KW-0378">Hydrolase</keyword>
<evidence type="ECO:0000256" key="2">
    <source>
        <dbReference type="ARBA" id="ARBA00007862"/>
    </source>
</evidence>
<gene>
    <name evidence="9" type="ORF">AAV99_05595</name>
</gene>
<dbReference type="SUPFAM" id="SSF117892">
    <property type="entry name" value="Band 7/SPFH domain"/>
    <property type="match status" value="1"/>
</dbReference>
<evidence type="ECO:0000256" key="3">
    <source>
        <dbReference type="ARBA" id="ARBA00022692"/>
    </source>
</evidence>
<comment type="caution">
    <text evidence="9">The sequence shown here is derived from an EMBL/GenBank/DDBJ whole genome shotgun (WGS) entry which is preliminary data.</text>
</comment>
<dbReference type="OrthoDB" id="9812991at2"/>
<dbReference type="InterPro" id="IPR010200">
    <property type="entry name" value="HflC"/>
</dbReference>
<dbReference type="CDD" id="cd03405">
    <property type="entry name" value="SPFH_HflC"/>
    <property type="match status" value="1"/>
</dbReference>
<accession>A0A0H0XXE8</accession>
<dbReference type="GO" id="GO:0016020">
    <property type="term" value="C:membrane"/>
    <property type="evidence" value="ECO:0007669"/>
    <property type="project" value="UniProtKB-SubCell"/>
</dbReference>
<dbReference type="PANTHER" id="PTHR42911">
    <property type="entry name" value="MODULATOR OF FTSH PROTEASE HFLC"/>
    <property type="match status" value="1"/>
</dbReference>
<dbReference type="PATRIC" id="fig|874156.12.peg.1160"/>
<dbReference type="GO" id="GO:0008233">
    <property type="term" value="F:peptidase activity"/>
    <property type="evidence" value="ECO:0007669"/>
    <property type="project" value="UniProtKB-KW"/>
</dbReference>
<evidence type="ECO:0000259" key="8">
    <source>
        <dbReference type="SMART" id="SM00244"/>
    </source>
</evidence>
<evidence type="ECO:0000313" key="10">
    <source>
        <dbReference type="Proteomes" id="UP000053455"/>
    </source>
</evidence>
<organism evidence="9 10">
    <name type="scientific">Aurantiacibacter marinus</name>
    <dbReference type="NCBI Taxonomy" id="874156"/>
    <lineage>
        <taxon>Bacteria</taxon>
        <taxon>Pseudomonadati</taxon>
        <taxon>Pseudomonadota</taxon>
        <taxon>Alphaproteobacteria</taxon>
        <taxon>Sphingomonadales</taxon>
        <taxon>Erythrobacteraceae</taxon>
        <taxon>Aurantiacibacter</taxon>
    </lineage>
</organism>